<evidence type="ECO:0000313" key="3">
    <source>
        <dbReference type="EMBL" id="MEQ2519012.1"/>
    </source>
</evidence>
<evidence type="ECO:0000256" key="1">
    <source>
        <dbReference type="SAM" id="MobiDB-lite"/>
    </source>
</evidence>
<protein>
    <submittedName>
        <fullName evidence="3">DUF4830 domain-containing protein</fullName>
    </submittedName>
</protein>
<evidence type="ECO:0000313" key="4">
    <source>
        <dbReference type="Proteomes" id="UP001477672"/>
    </source>
</evidence>
<sequence>MFVCTLRKGGLKKLAAVCVCGAALAAVAIGVGKIWQDGDAVDVAAAQPSMAQQITGAQDLQTFLAGYGLEVDPTSAEVTAVKIPRKWDESFQAFHDVVKQSGFELTKCKNKEVDKWVVPVPAQSTEELTTYAVVLVYQNEPRGAYLLQKPSGEVLPLTPKAAASAALTEEEIAANANFASSVAAAETQAAPEEATETQAIPEDAYPTE</sequence>
<reference evidence="3 4" key="1">
    <citation type="submission" date="2024-03" db="EMBL/GenBank/DDBJ databases">
        <title>Human intestinal bacterial collection.</title>
        <authorList>
            <person name="Pauvert C."/>
            <person name="Hitch T.C.A."/>
            <person name="Clavel T."/>
        </authorList>
    </citation>
    <scope>NUCLEOTIDE SEQUENCE [LARGE SCALE GENOMIC DNA]</scope>
    <source>
        <strain evidence="3 4">CLA-JM-H11</strain>
    </source>
</reference>
<comment type="caution">
    <text evidence="3">The sequence shown here is derived from an EMBL/GenBank/DDBJ whole genome shotgun (WGS) entry which is preliminary data.</text>
</comment>
<keyword evidence="2" id="KW-0732">Signal</keyword>
<keyword evidence="4" id="KW-1185">Reference proteome</keyword>
<name>A0ABV1GB07_9FIRM</name>
<feature type="chain" id="PRO_5047378915" evidence="2">
    <location>
        <begin position="29"/>
        <end position="208"/>
    </location>
</feature>
<dbReference type="EMBL" id="JBBMFA010000032">
    <property type="protein sequence ID" value="MEQ2519012.1"/>
    <property type="molecule type" value="Genomic_DNA"/>
</dbReference>
<accession>A0ABV1GB07</accession>
<organism evidence="3 4">
    <name type="scientific">Ruthenibacterium intestinale</name>
    <dbReference type="NCBI Taxonomy" id="3133163"/>
    <lineage>
        <taxon>Bacteria</taxon>
        <taxon>Bacillati</taxon>
        <taxon>Bacillota</taxon>
        <taxon>Clostridia</taxon>
        <taxon>Eubacteriales</taxon>
        <taxon>Oscillospiraceae</taxon>
        <taxon>Ruthenibacterium</taxon>
    </lineage>
</organism>
<proteinExistence type="predicted"/>
<feature type="compositionally biased region" description="Low complexity" evidence="1">
    <location>
        <begin position="184"/>
        <end position="202"/>
    </location>
</feature>
<gene>
    <name evidence="3" type="ORF">WMO24_00950</name>
</gene>
<dbReference type="Proteomes" id="UP001477672">
    <property type="component" value="Unassembled WGS sequence"/>
</dbReference>
<feature type="signal peptide" evidence="2">
    <location>
        <begin position="1"/>
        <end position="28"/>
    </location>
</feature>
<dbReference type="RefSeq" id="WP_349214219.1">
    <property type="nucleotide sequence ID" value="NZ_JBBMFA010000032.1"/>
</dbReference>
<feature type="region of interest" description="Disordered" evidence="1">
    <location>
        <begin position="184"/>
        <end position="208"/>
    </location>
</feature>
<evidence type="ECO:0000256" key="2">
    <source>
        <dbReference type="SAM" id="SignalP"/>
    </source>
</evidence>